<protein>
    <submittedName>
        <fullName evidence="1">Uncharacterized protein</fullName>
    </submittedName>
</protein>
<comment type="caution">
    <text evidence="1">The sequence shown here is derived from an EMBL/GenBank/DDBJ whole genome shotgun (WGS) entry which is preliminary data.</text>
</comment>
<keyword evidence="2" id="KW-1185">Reference proteome</keyword>
<organism evidence="1 2">
    <name type="scientific">Rhizocola hellebori</name>
    <dbReference type="NCBI Taxonomy" id="1392758"/>
    <lineage>
        <taxon>Bacteria</taxon>
        <taxon>Bacillati</taxon>
        <taxon>Actinomycetota</taxon>
        <taxon>Actinomycetes</taxon>
        <taxon>Micromonosporales</taxon>
        <taxon>Micromonosporaceae</taxon>
        <taxon>Rhizocola</taxon>
    </lineage>
</organism>
<gene>
    <name evidence="1" type="ORF">Rhe02_29470</name>
</gene>
<evidence type="ECO:0000313" key="2">
    <source>
        <dbReference type="Proteomes" id="UP000612899"/>
    </source>
</evidence>
<sequence length="64" mass="6839">MLTEGLLRPVSIWEIRLADRSTILASPRTVMPRSMRAWRSRSPIGGNAGPVTVGAAPLPTLVTG</sequence>
<dbReference type="Proteomes" id="UP000612899">
    <property type="component" value="Unassembled WGS sequence"/>
</dbReference>
<accession>A0A8J3Q888</accession>
<dbReference type="EMBL" id="BONY01000015">
    <property type="protein sequence ID" value="GIH04880.1"/>
    <property type="molecule type" value="Genomic_DNA"/>
</dbReference>
<evidence type="ECO:0000313" key="1">
    <source>
        <dbReference type="EMBL" id="GIH04880.1"/>
    </source>
</evidence>
<name>A0A8J3Q888_9ACTN</name>
<dbReference type="AlphaFoldDB" id="A0A8J3Q888"/>
<proteinExistence type="predicted"/>
<reference evidence="1" key="1">
    <citation type="submission" date="2021-01" db="EMBL/GenBank/DDBJ databases">
        <title>Whole genome shotgun sequence of Rhizocola hellebori NBRC 109834.</title>
        <authorList>
            <person name="Komaki H."/>
            <person name="Tamura T."/>
        </authorList>
    </citation>
    <scope>NUCLEOTIDE SEQUENCE</scope>
    <source>
        <strain evidence="1">NBRC 109834</strain>
    </source>
</reference>